<evidence type="ECO:0000256" key="1">
    <source>
        <dbReference type="ARBA" id="ARBA00004571"/>
    </source>
</evidence>
<dbReference type="CDD" id="cd07185">
    <property type="entry name" value="OmpA_C-like"/>
    <property type="match status" value="1"/>
</dbReference>
<keyword evidence="9" id="KW-0998">Cell outer membrane</keyword>
<evidence type="ECO:0000256" key="6">
    <source>
        <dbReference type="ARBA" id="ARBA00023065"/>
    </source>
</evidence>
<keyword evidence="4" id="KW-0812">Transmembrane</keyword>
<feature type="signal peptide" evidence="11">
    <location>
        <begin position="1"/>
        <end position="25"/>
    </location>
</feature>
<evidence type="ECO:0000256" key="5">
    <source>
        <dbReference type="ARBA" id="ARBA00022729"/>
    </source>
</evidence>
<name>A0ABT0PKN0_9GAMM</name>
<dbReference type="InterPro" id="IPR027385">
    <property type="entry name" value="Beta-barrel_OMP"/>
</dbReference>
<keyword evidence="5 11" id="KW-0732">Signal</keyword>
<dbReference type="PANTHER" id="PTHR30329:SF21">
    <property type="entry name" value="LIPOPROTEIN YIAD-RELATED"/>
    <property type="match status" value="1"/>
</dbReference>
<evidence type="ECO:0000256" key="2">
    <source>
        <dbReference type="ARBA" id="ARBA00022448"/>
    </source>
</evidence>
<accession>A0ABT0PKN0</accession>
<evidence type="ECO:0000256" key="8">
    <source>
        <dbReference type="ARBA" id="ARBA00023136"/>
    </source>
</evidence>
<evidence type="ECO:0000256" key="4">
    <source>
        <dbReference type="ARBA" id="ARBA00022692"/>
    </source>
</evidence>
<dbReference type="InterPro" id="IPR050330">
    <property type="entry name" value="Bact_OuterMem_StrucFunc"/>
</dbReference>
<dbReference type="InterPro" id="IPR006664">
    <property type="entry name" value="OMP_bac"/>
</dbReference>
<proteinExistence type="predicted"/>
<dbReference type="PRINTS" id="PR01021">
    <property type="entry name" value="OMPADOMAIN"/>
</dbReference>
<feature type="chain" id="PRO_5045877715" evidence="11">
    <location>
        <begin position="26"/>
        <end position="349"/>
    </location>
</feature>
<evidence type="ECO:0000256" key="7">
    <source>
        <dbReference type="ARBA" id="ARBA00023114"/>
    </source>
</evidence>
<dbReference type="InterPro" id="IPR011250">
    <property type="entry name" value="OMP/PagP_B-barrel"/>
</dbReference>
<evidence type="ECO:0000313" key="13">
    <source>
        <dbReference type="EMBL" id="MCL6271935.1"/>
    </source>
</evidence>
<keyword evidence="2" id="KW-0813">Transport</keyword>
<organism evidence="13 14">
    <name type="scientific">Parendozoicomonas callyspongiae</name>
    <dbReference type="NCBI Taxonomy" id="2942213"/>
    <lineage>
        <taxon>Bacteria</taxon>
        <taxon>Pseudomonadati</taxon>
        <taxon>Pseudomonadota</taxon>
        <taxon>Gammaproteobacteria</taxon>
        <taxon>Oceanospirillales</taxon>
        <taxon>Endozoicomonadaceae</taxon>
        <taxon>Parendozoicomonas</taxon>
    </lineage>
</organism>
<keyword evidence="7" id="KW-0626">Porin</keyword>
<evidence type="ECO:0000256" key="3">
    <source>
        <dbReference type="ARBA" id="ARBA00022452"/>
    </source>
</evidence>
<comment type="caution">
    <text evidence="13">The sequence shown here is derived from an EMBL/GenBank/DDBJ whole genome shotgun (WGS) entry which is preliminary data.</text>
</comment>
<evidence type="ECO:0000256" key="10">
    <source>
        <dbReference type="PROSITE-ProRule" id="PRU00473"/>
    </source>
</evidence>
<dbReference type="InterPro" id="IPR036737">
    <property type="entry name" value="OmpA-like_sf"/>
</dbReference>
<dbReference type="RefSeq" id="WP_249701604.1">
    <property type="nucleotide sequence ID" value="NZ_JAMFLX010000037.1"/>
</dbReference>
<dbReference type="PROSITE" id="PS51123">
    <property type="entry name" value="OMPA_2"/>
    <property type="match status" value="1"/>
</dbReference>
<evidence type="ECO:0000256" key="11">
    <source>
        <dbReference type="SAM" id="SignalP"/>
    </source>
</evidence>
<dbReference type="SUPFAM" id="SSF56925">
    <property type="entry name" value="OMPA-like"/>
    <property type="match status" value="1"/>
</dbReference>
<sequence length="349" mass="38192">MATHHFVKTLLGVAISAAISTTALAVDVIDKGFTVGLGGAYTDYDSARTLDNKVAPEVGIGYRFNDRFSLEGLYSKASNELKNGNDADLKDYRLDAFYDLTPWDGSLTPYLVAGIGEFKENIENSKDRDDTRLNVGFGLRKALTENLSLRGDLRALHGLDLNQTESMLNLALTWTFGAPSQPVQAEVTPEPEPQPQPIEPVPAPLDTDKDGVVDASDLCPNTDPGAAVDSVGCVPMEEIDLLVEFRFDSADILNTELNHIDEMGKFLQKYSDVKIKLEGHTDSQGVAIYNDGLSQQRADAVRKMLIEKFDIAGERIEAVGMGEKEPVAPNDTFEGRQKNRRVVAEILTQ</sequence>
<feature type="domain" description="OmpA-like" evidence="12">
    <location>
        <begin position="232"/>
        <end position="349"/>
    </location>
</feature>
<dbReference type="PANTHER" id="PTHR30329">
    <property type="entry name" value="STATOR ELEMENT OF FLAGELLAR MOTOR COMPLEX"/>
    <property type="match status" value="1"/>
</dbReference>
<evidence type="ECO:0000313" key="14">
    <source>
        <dbReference type="Proteomes" id="UP001203338"/>
    </source>
</evidence>
<keyword evidence="8 10" id="KW-0472">Membrane</keyword>
<dbReference type="SUPFAM" id="SSF103088">
    <property type="entry name" value="OmpA-like"/>
    <property type="match status" value="1"/>
</dbReference>
<dbReference type="Proteomes" id="UP001203338">
    <property type="component" value="Unassembled WGS sequence"/>
</dbReference>
<dbReference type="EMBL" id="JAMFLX010000037">
    <property type="protein sequence ID" value="MCL6271935.1"/>
    <property type="molecule type" value="Genomic_DNA"/>
</dbReference>
<dbReference type="Gene3D" id="2.40.160.20">
    <property type="match status" value="1"/>
</dbReference>
<reference evidence="13 14" key="1">
    <citation type="submission" date="2022-05" db="EMBL/GenBank/DDBJ databases">
        <authorList>
            <person name="Park J.-S."/>
        </authorList>
    </citation>
    <scope>NUCLEOTIDE SEQUENCE [LARGE SCALE GENOMIC DNA]</scope>
    <source>
        <strain evidence="13 14">2012CJ34-2</strain>
    </source>
</reference>
<dbReference type="Pfam" id="PF13505">
    <property type="entry name" value="OMP_b-brl"/>
    <property type="match status" value="1"/>
</dbReference>
<keyword evidence="6" id="KW-0406">Ion transport</keyword>
<dbReference type="Pfam" id="PF00691">
    <property type="entry name" value="OmpA"/>
    <property type="match status" value="1"/>
</dbReference>
<protein>
    <submittedName>
        <fullName evidence="13">OmpA family protein</fullName>
    </submittedName>
</protein>
<evidence type="ECO:0000256" key="9">
    <source>
        <dbReference type="ARBA" id="ARBA00023237"/>
    </source>
</evidence>
<dbReference type="InterPro" id="IPR006665">
    <property type="entry name" value="OmpA-like"/>
</dbReference>
<dbReference type="InterPro" id="IPR028974">
    <property type="entry name" value="TSP_type-3_rpt"/>
</dbReference>
<comment type="subcellular location">
    <subcellularLocation>
        <location evidence="1">Cell outer membrane</location>
        <topology evidence="1">Multi-pass membrane protein</topology>
    </subcellularLocation>
</comment>
<gene>
    <name evidence="13" type="ORF">M3P05_18610</name>
</gene>
<dbReference type="Gene3D" id="3.30.1330.60">
    <property type="entry name" value="OmpA-like domain"/>
    <property type="match status" value="1"/>
</dbReference>
<dbReference type="SUPFAM" id="SSF103647">
    <property type="entry name" value="TSP type-3 repeat"/>
    <property type="match status" value="1"/>
</dbReference>
<evidence type="ECO:0000259" key="12">
    <source>
        <dbReference type="PROSITE" id="PS51123"/>
    </source>
</evidence>
<keyword evidence="3" id="KW-1134">Transmembrane beta strand</keyword>
<keyword evidence="14" id="KW-1185">Reference proteome</keyword>